<evidence type="ECO:0000313" key="2">
    <source>
        <dbReference type="EMBL" id="QDV07601.1"/>
    </source>
</evidence>
<keyword evidence="1" id="KW-0472">Membrane</keyword>
<accession>A0A518EU42</accession>
<evidence type="ECO:0000256" key="1">
    <source>
        <dbReference type="SAM" id="Phobius"/>
    </source>
</evidence>
<feature type="transmembrane region" description="Helical" evidence="1">
    <location>
        <begin position="131"/>
        <end position="148"/>
    </location>
</feature>
<dbReference type="AlphaFoldDB" id="A0A518EU42"/>
<sequence length="447" mass="48305">MGHDGELGTGEVDGWRVFRLWWPLAASWILMAMEPTLVIATVSRLDDPKLHLAAWNSVVFPVSLAVEGPIIMMLAAATRLSSSWERYRKVMRYGHLMGVGLTLVHAAIAFTPLYDVVAIDVLGSDPSVIEPARIGLMIMLPWTYAIGYRRAQQGALIRFERSGVVGQGTLLRLIVTGGVLLTLMFVSDFGGATIAGCGVAAGVSAEALFAGWRVREIYPELRKAPPGEEIRPGSFARFYGPLALTPLITLLIQPLGSASMNRMPQSLDAVAAWGPVHALVFTMRSVGMAFNEVVVTLVAIRGGRRALLRFGAGLATVTSSIILLVWATPLADFWFGTIQSIPGELIPVARVGVGICVLMPAYQVAQSWFQGLLVHRQETRGITEAVLLYFVIAFVALRLGIAYADDLGLNGLSWTLMSFVAAGILQTLYLWWRSRHSADSDAGASAA</sequence>
<feature type="transmembrane region" description="Helical" evidence="1">
    <location>
        <begin position="235"/>
        <end position="256"/>
    </location>
</feature>
<feature type="transmembrane region" description="Helical" evidence="1">
    <location>
        <begin position="386"/>
        <end position="405"/>
    </location>
</feature>
<feature type="transmembrane region" description="Helical" evidence="1">
    <location>
        <begin position="169"/>
        <end position="186"/>
    </location>
</feature>
<feature type="transmembrane region" description="Helical" evidence="1">
    <location>
        <begin position="54"/>
        <end position="78"/>
    </location>
</feature>
<proteinExistence type="predicted"/>
<feature type="transmembrane region" description="Helical" evidence="1">
    <location>
        <begin position="20"/>
        <end position="42"/>
    </location>
</feature>
<feature type="transmembrane region" description="Helical" evidence="1">
    <location>
        <begin position="276"/>
        <end position="300"/>
    </location>
</feature>
<evidence type="ECO:0000313" key="3">
    <source>
        <dbReference type="Proteomes" id="UP000320390"/>
    </source>
</evidence>
<keyword evidence="1" id="KW-0812">Transmembrane</keyword>
<gene>
    <name evidence="2" type="ORF">Poly30_31280</name>
</gene>
<reference evidence="2 3" key="1">
    <citation type="submission" date="2019-02" db="EMBL/GenBank/DDBJ databases">
        <title>Deep-cultivation of Planctomycetes and their phenomic and genomic characterization uncovers novel biology.</title>
        <authorList>
            <person name="Wiegand S."/>
            <person name="Jogler M."/>
            <person name="Boedeker C."/>
            <person name="Pinto D."/>
            <person name="Vollmers J."/>
            <person name="Rivas-Marin E."/>
            <person name="Kohn T."/>
            <person name="Peeters S.H."/>
            <person name="Heuer A."/>
            <person name="Rast P."/>
            <person name="Oberbeckmann S."/>
            <person name="Bunk B."/>
            <person name="Jeske O."/>
            <person name="Meyerdierks A."/>
            <person name="Storesund J.E."/>
            <person name="Kallscheuer N."/>
            <person name="Luecker S."/>
            <person name="Lage O.M."/>
            <person name="Pohl T."/>
            <person name="Merkel B.J."/>
            <person name="Hornburger P."/>
            <person name="Mueller R.-W."/>
            <person name="Bruemmer F."/>
            <person name="Labrenz M."/>
            <person name="Spormann A.M."/>
            <person name="Op den Camp H."/>
            <person name="Overmann J."/>
            <person name="Amann R."/>
            <person name="Jetten M.S.M."/>
            <person name="Mascher T."/>
            <person name="Medema M.H."/>
            <person name="Devos D.P."/>
            <person name="Kaster A.-K."/>
            <person name="Ovreas L."/>
            <person name="Rohde M."/>
            <person name="Galperin M.Y."/>
            <person name="Jogler C."/>
        </authorList>
    </citation>
    <scope>NUCLEOTIDE SEQUENCE [LARGE SCALE GENOMIC DNA]</scope>
    <source>
        <strain evidence="2 3">Poly30</strain>
    </source>
</reference>
<feature type="transmembrane region" description="Helical" evidence="1">
    <location>
        <begin position="90"/>
        <end position="111"/>
    </location>
</feature>
<feature type="transmembrane region" description="Helical" evidence="1">
    <location>
        <begin position="411"/>
        <end position="432"/>
    </location>
</feature>
<protein>
    <submittedName>
        <fullName evidence="2">Uncharacterized protein</fullName>
    </submittedName>
</protein>
<keyword evidence="1" id="KW-1133">Transmembrane helix</keyword>
<feature type="transmembrane region" description="Helical" evidence="1">
    <location>
        <begin position="192"/>
        <end position="214"/>
    </location>
</feature>
<feature type="transmembrane region" description="Helical" evidence="1">
    <location>
        <begin position="347"/>
        <end position="365"/>
    </location>
</feature>
<dbReference type="EMBL" id="CP036434">
    <property type="protein sequence ID" value="QDV07601.1"/>
    <property type="molecule type" value="Genomic_DNA"/>
</dbReference>
<dbReference type="Proteomes" id="UP000320390">
    <property type="component" value="Chromosome"/>
</dbReference>
<organism evidence="2 3">
    <name type="scientific">Saltatorellus ferox</name>
    <dbReference type="NCBI Taxonomy" id="2528018"/>
    <lineage>
        <taxon>Bacteria</taxon>
        <taxon>Pseudomonadati</taxon>
        <taxon>Planctomycetota</taxon>
        <taxon>Planctomycetia</taxon>
        <taxon>Planctomycetia incertae sedis</taxon>
        <taxon>Saltatorellus</taxon>
    </lineage>
</organism>
<name>A0A518EU42_9BACT</name>
<keyword evidence="3" id="KW-1185">Reference proteome</keyword>
<feature type="transmembrane region" description="Helical" evidence="1">
    <location>
        <begin position="307"/>
        <end position="327"/>
    </location>
</feature>